<dbReference type="Gene3D" id="1.10.10.10">
    <property type="entry name" value="Winged helix-like DNA-binding domain superfamily/Winged helix DNA-binding domain"/>
    <property type="match status" value="1"/>
</dbReference>
<reference evidence="5" key="1">
    <citation type="submission" date="2019-08" db="EMBL/GenBank/DDBJ databases">
        <authorList>
            <person name="Kucharzyk K."/>
            <person name="Murdoch R.W."/>
            <person name="Higgins S."/>
            <person name="Loffler F."/>
        </authorList>
    </citation>
    <scope>NUCLEOTIDE SEQUENCE</scope>
</reference>
<dbReference type="PANTHER" id="PTHR44688">
    <property type="entry name" value="DNA-BINDING TRANSCRIPTIONAL ACTIVATOR DEVR_DOSR"/>
    <property type="match status" value="1"/>
</dbReference>
<keyword evidence="3" id="KW-0804">Transcription</keyword>
<protein>
    <recommendedName>
        <fullName evidence="4">HTH luxR-type domain-containing protein</fullName>
    </recommendedName>
</protein>
<dbReference type="InterPro" id="IPR000792">
    <property type="entry name" value="Tscrpt_reg_LuxR_C"/>
</dbReference>
<dbReference type="SUPFAM" id="SSF46894">
    <property type="entry name" value="C-terminal effector domain of the bipartite response regulators"/>
    <property type="match status" value="1"/>
</dbReference>
<comment type="caution">
    <text evidence="5">The sequence shown here is derived from an EMBL/GenBank/DDBJ whole genome shotgun (WGS) entry which is preliminary data.</text>
</comment>
<dbReference type="AlphaFoldDB" id="A0A645EAV2"/>
<dbReference type="InterPro" id="IPR036388">
    <property type="entry name" value="WH-like_DNA-bd_sf"/>
</dbReference>
<feature type="domain" description="HTH luxR-type" evidence="4">
    <location>
        <begin position="38"/>
        <end position="103"/>
    </location>
</feature>
<name>A0A645EAV2_9ZZZZ</name>
<dbReference type="GO" id="GO:0006355">
    <property type="term" value="P:regulation of DNA-templated transcription"/>
    <property type="evidence" value="ECO:0007669"/>
    <property type="project" value="InterPro"/>
</dbReference>
<evidence type="ECO:0000256" key="1">
    <source>
        <dbReference type="ARBA" id="ARBA00023015"/>
    </source>
</evidence>
<dbReference type="EMBL" id="VSSQ01044910">
    <property type="protein sequence ID" value="MPM98776.1"/>
    <property type="molecule type" value="Genomic_DNA"/>
</dbReference>
<dbReference type="PROSITE" id="PS50043">
    <property type="entry name" value="HTH_LUXR_2"/>
    <property type="match status" value="1"/>
</dbReference>
<keyword evidence="1" id="KW-0805">Transcription regulation</keyword>
<gene>
    <name evidence="5" type="ORF">SDC9_145966</name>
</gene>
<dbReference type="GO" id="GO:0003677">
    <property type="term" value="F:DNA binding"/>
    <property type="evidence" value="ECO:0007669"/>
    <property type="project" value="UniProtKB-KW"/>
</dbReference>
<dbReference type="SMART" id="SM00421">
    <property type="entry name" value="HTH_LUXR"/>
    <property type="match status" value="1"/>
</dbReference>
<dbReference type="InterPro" id="IPR016032">
    <property type="entry name" value="Sig_transdc_resp-reg_C-effctor"/>
</dbReference>
<dbReference type="Pfam" id="PF00196">
    <property type="entry name" value="GerE"/>
    <property type="match status" value="1"/>
</dbReference>
<proteinExistence type="predicted"/>
<evidence type="ECO:0000259" key="4">
    <source>
        <dbReference type="PROSITE" id="PS50043"/>
    </source>
</evidence>
<evidence type="ECO:0000313" key="5">
    <source>
        <dbReference type="EMBL" id="MPM98776.1"/>
    </source>
</evidence>
<sequence length="110" mass="12542">MLNSFDGVIDIYDDSLHIINKLKHTLQIFNDNKKHTDKEDKSIELTNREKDILVLIAKGLKNKDIANQLNLSVHTTNSHRRNITRKTGIATVSGLTLYALFNNLISQEDI</sequence>
<dbReference type="PANTHER" id="PTHR44688:SF16">
    <property type="entry name" value="DNA-BINDING TRANSCRIPTIONAL ACTIVATOR DEVR_DOSR"/>
    <property type="match status" value="1"/>
</dbReference>
<evidence type="ECO:0000256" key="2">
    <source>
        <dbReference type="ARBA" id="ARBA00023125"/>
    </source>
</evidence>
<accession>A0A645EAV2</accession>
<evidence type="ECO:0000256" key="3">
    <source>
        <dbReference type="ARBA" id="ARBA00023163"/>
    </source>
</evidence>
<dbReference type="CDD" id="cd06170">
    <property type="entry name" value="LuxR_C_like"/>
    <property type="match status" value="1"/>
</dbReference>
<organism evidence="5">
    <name type="scientific">bioreactor metagenome</name>
    <dbReference type="NCBI Taxonomy" id="1076179"/>
    <lineage>
        <taxon>unclassified sequences</taxon>
        <taxon>metagenomes</taxon>
        <taxon>ecological metagenomes</taxon>
    </lineage>
</organism>
<keyword evidence="2" id="KW-0238">DNA-binding</keyword>
<dbReference type="PRINTS" id="PR00038">
    <property type="entry name" value="HTHLUXR"/>
</dbReference>